<keyword evidence="7 14" id="KW-0812">Transmembrane</keyword>
<dbReference type="InterPro" id="IPR003660">
    <property type="entry name" value="HAMP_dom"/>
</dbReference>
<dbReference type="SUPFAM" id="SSF55874">
    <property type="entry name" value="ATPase domain of HSP90 chaperone/DNA topoisomerase II/histidine kinase"/>
    <property type="match status" value="1"/>
</dbReference>
<keyword evidence="10" id="KW-0067">ATP-binding</keyword>
<evidence type="ECO:0000256" key="1">
    <source>
        <dbReference type="ARBA" id="ARBA00000085"/>
    </source>
</evidence>
<evidence type="ECO:0000313" key="17">
    <source>
        <dbReference type="EMBL" id="MXP77086.1"/>
    </source>
</evidence>
<dbReference type="SMART" id="SM00388">
    <property type="entry name" value="HisKA"/>
    <property type="match status" value="1"/>
</dbReference>
<dbReference type="PANTHER" id="PTHR45528">
    <property type="entry name" value="SENSOR HISTIDINE KINASE CPXA"/>
    <property type="match status" value="1"/>
</dbReference>
<evidence type="ECO:0000256" key="14">
    <source>
        <dbReference type="SAM" id="Phobius"/>
    </source>
</evidence>
<comment type="catalytic activity">
    <reaction evidence="1">
        <text>ATP + protein L-histidine = ADP + protein N-phospho-L-histidine.</text>
        <dbReference type="EC" id="2.7.13.3"/>
    </reaction>
</comment>
<gene>
    <name evidence="17" type="ORF">GN277_17390</name>
</gene>
<dbReference type="PANTHER" id="PTHR45528:SF1">
    <property type="entry name" value="SENSOR HISTIDINE KINASE CPXA"/>
    <property type="match status" value="1"/>
</dbReference>
<dbReference type="RefSeq" id="WP_159752155.1">
    <property type="nucleotide sequence ID" value="NZ_WUQX01000001.1"/>
</dbReference>
<keyword evidence="18" id="KW-1185">Reference proteome</keyword>
<keyword evidence="5" id="KW-0597">Phosphoprotein</keyword>
<dbReference type="Pfam" id="PF00512">
    <property type="entry name" value="HisKA"/>
    <property type="match status" value="1"/>
</dbReference>
<keyword evidence="12" id="KW-0902">Two-component regulatory system</keyword>
<evidence type="ECO:0000256" key="5">
    <source>
        <dbReference type="ARBA" id="ARBA00022553"/>
    </source>
</evidence>
<keyword evidence="13 14" id="KW-0472">Membrane</keyword>
<keyword evidence="8" id="KW-0547">Nucleotide-binding</keyword>
<dbReference type="InterPro" id="IPR036097">
    <property type="entry name" value="HisK_dim/P_sf"/>
</dbReference>
<comment type="subcellular location">
    <subcellularLocation>
        <location evidence="2">Cell membrane</location>
        <topology evidence="2">Multi-pass membrane protein</topology>
    </subcellularLocation>
</comment>
<dbReference type="Pfam" id="PF00672">
    <property type="entry name" value="HAMP"/>
    <property type="match status" value="1"/>
</dbReference>
<dbReference type="GO" id="GO:0005524">
    <property type="term" value="F:ATP binding"/>
    <property type="evidence" value="ECO:0007669"/>
    <property type="project" value="UniProtKB-KW"/>
</dbReference>
<evidence type="ECO:0000256" key="10">
    <source>
        <dbReference type="ARBA" id="ARBA00022840"/>
    </source>
</evidence>
<dbReference type="InterPro" id="IPR050398">
    <property type="entry name" value="HssS/ArlS-like"/>
</dbReference>
<dbReference type="EC" id="2.7.13.3" evidence="3"/>
<keyword evidence="9" id="KW-0418">Kinase</keyword>
<feature type="transmembrane region" description="Helical" evidence="14">
    <location>
        <begin position="174"/>
        <end position="193"/>
    </location>
</feature>
<feature type="transmembrane region" description="Helical" evidence="14">
    <location>
        <begin position="7"/>
        <end position="30"/>
    </location>
</feature>
<evidence type="ECO:0000256" key="6">
    <source>
        <dbReference type="ARBA" id="ARBA00022679"/>
    </source>
</evidence>
<dbReference type="CDD" id="cd06225">
    <property type="entry name" value="HAMP"/>
    <property type="match status" value="1"/>
</dbReference>
<name>A0A7X3MIJ1_9FIRM</name>
<feature type="domain" description="Histidine kinase" evidence="15">
    <location>
        <begin position="269"/>
        <end position="477"/>
    </location>
</feature>
<reference evidence="17 18" key="1">
    <citation type="submission" date="2019-12" db="EMBL/GenBank/DDBJ databases">
        <title>Sporaefaciens musculi gen. nov., sp. nov., a novel bacterium isolated from the caecum of an obese mouse.</title>
        <authorList>
            <person name="Rasmussen T.S."/>
            <person name="Streidl T."/>
            <person name="Hitch T.C.A."/>
            <person name="Wortmann E."/>
            <person name="Deptula P."/>
            <person name="Hansen M."/>
            <person name="Nielsen D.S."/>
            <person name="Clavel T."/>
            <person name="Vogensen F.K."/>
        </authorList>
    </citation>
    <scope>NUCLEOTIDE SEQUENCE [LARGE SCALE GENOMIC DNA]</scope>
    <source>
        <strain evidence="17 18">WCA-9-b2</strain>
    </source>
</reference>
<proteinExistence type="predicted"/>
<feature type="domain" description="HAMP" evidence="16">
    <location>
        <begin position="195"/>
        <end position="247"/>
    </location>
</feature>
<dbReference type="SUPFAM" id="SSF158472">
    <property type="entry name" value="HAMP domain-like"/>
    <property type="match status" value="1"/>
</dbReference>
<keyword evidence="4" id="KW-1003">Cell membrane</keyword>
<dbReference type="Gene3D" id="6.10.340.10">
    <property type="match status" value="1"/>
</dbReference>
<accession>A0A7X3MIJ1</accession>
<evidence type="ECO:0000256" key="8">
    <source>
        <dbReference type="ARBA" id="ARBA00022741"/>
    </source>
</evidence>
<dbReference type="SMART" id="SM00304">
    <property type="entry name" value="HAMP"/>
    <property type="match status" value="1"/>
</dbReference>
<dbReference type="SMART" id="SM00387">
    <property type="entry name" value="HATPase_c"/>
    <property type="match status" value="1"/>
</dbReference>
<keyword evidence="11 14" id="KW-1133">Transmembrane helix</keyword>
<evidence type="ECO:0000313" key="18">
    <source>
        <dbReference type="Proteomes" id="UP000460412"/>
    </source>
</evidence>
<evidence type="ECO:0000256" key="3">
    <source>
        <dbReference type="ARBA" id="ARBA00012438"/>
    </source>
</evidence>
<evidence type="ECO:0000259" key="16">
    <source>
        <dbReference type="PROSITE" id="PS50885"/>
    </source>
</evidence>
<dbReference type="CDD" id="cd00082">
    <property type="entry name" value="HisKA"/>
    <property type="match status" value="1"/>
</dbReference>
<evidence type="ECO:0000259" key="15">
    <source>
        <dbReference type="PROSITE" id="PS50109"/>
    </source>
</evidence>
<dbReference type="EMBL" id="WUQX01000001">
    <property type="protein sequence ID" value="MXP77086.1"/>
    <property type="molecule type" value="Genomic_DNA"/>
</dbReference>
<evidence type="ECO:0000256" key="12">
    <source>
        <dbReference type="ARBA" id="ARBA00023012"/>
    </source>
</evidence>
<keyword evidence="6" id="KW-0808">Transferase</keyword>
<dbReference type="Pfam" id="PF02518">
    <property type="entry name" value="HATPase_c"/>
    <property type="match status" value="1"/>
</dbReference>
<dbReference type="GO" id="GO:0005886">
    <property type="term" value="C:plasma membrane"/>
    <property type="evidence" value="ECO:0007669"/>
    <property type="project" value="UniProtKB-SubCell"/>
</dbReference>
<dbReference type="PROSITE" id="PS50109">
    <property type="entry name" value="HIS_KIN"/>
    <property type="match status" value="1"/>
</dbReference>
<dbReference type="Gene3D" id="3.30.565.10">
    <property type="entry name" value="Histidine kinase-like ATPase, C-terminal domain"/>
    <property type="match status" value="1"/>
</dbReference>
<organism evidence="17 18">
    <name type="scientific">Sporofaciens musculi</name>
    <dbReference type="NCBI Taxonomy" id="2681861"/>
    <lineage>
        <taxon>Bacteria</taxon>
        <taxon>Bacillati</taxon>
        <taxon>Bacillota</taxon>
        <taxon>Clostridia</taxon>
        <taxon>Lachnospirales</taxon>
        <taxon>Lachnospiraceae</taxon>
        <taxon>Sporofaciens</taxon>
    </lineage>
</organism>
<dbReference type="InterPro" id="IPR003594">
    <property type="entry name" value="HATPase_dom"/>
</dbReference>
<dbReference type="InterPro" id="IPR036890">
    <property type="entry name" value="HATPase_C_sf"/>
</dbReference>
<dbReference type="SUPFAM" id="SSF47384">
    <property type="entry name" value="Homodimeric domain of signal transducing histidine kinase"/>
    <property type="match status" value="1"/>
</dbReference>
<dbReference type="InterPro" id="IPR003661">
    <property type="entry name" value="HisK_dim/P_dom"/>
</dbReference>
<dbReference type="Proteomes" id="UP000460412">
    <property type="component" value="Unassembled WGS sequence"/>
</dbReference>
<evidence type="ECO:0000256" key="9">
    <source>
        <dbReference type="ARBA" id="ARBA00022777"/>
    </source>
</evidence>
<dbReference type="PROSITE" id="PS50885">
    <property type="entry name" value="HAMP"/>
    <property type="match status" value="1"/>
</dbReference>
<comment type="caution">
    <text evidence="17">The sequence shown here is derived from an EMBL/GenBank/DDBJ whole genome shotgun (WGS) entry which is preliminary data.</text>
</comment>
<sequence>MKLFQKNFLYTLSIMVLITLLGHCLIYLLIPTIYTNQKEKQAIEISNEIVRKLQESESKTPQELVEQYAKKSKSCISLSYEGEQYVFGAFYIEDVLNGNGKNYSFQASPDGKLESSNTFPQITNQGIEGLTPFLSTQFVKKTSTFMDAYDKECSLQIVMTLQPVGEVKGVVLEILPFTLIICVLISVIVALWYSRRMTKPITEISNATSRMKKLERTIICPVTSKDEIGQLAQNVNSLYRELLTSIDDLHAEIEHVNEVEQSKIDFMRAASHELKTPVTAVCTMLDSMILGIGKFQDYDTYLPVCKDMMLQLATMIQEVLDASKLSGQQEEKVAEVSLSELLNEVCSPYILIAKAKGINFKMDVDDSSYAMLPQKAVTKAISNIISNAVKYTEKGKRVFISCMNGTLIVENECKPIPEKERKHLFEAFYRPDYSRSRTTGGNGLGLYLTGKILDTYRISYALEPTNSGMRFRIDLKK</sequence>
<dbReference type="AlphaFoldDB" id="A0A7X3MIJ1"/>
<evidence type="ECO:0000256" key="2">
    <source>
        <dbReference type="ARBA" id="ARBA00004651"/>
    </source>
</evidence>
<dbReference type="Gene3D" id="1.10.287.130">
    <property type="match status" value="1"/>
</dbReference>
<evidence type="ECO:0000256" key="13">
    <source>
        <dbReference type="ARBA" id="ARBA00023136"/>
    </source>
</evidence>
<dbReference type="InterPro" id="IPR005467">
    <property type="entry name" value="His_kinase_dom"/>
</dbReference>
<dbReference type="GO" id="GO:0000155">
    <property type="term" value="F:phosphorelay sensor kinase activity"/>
    <property type="evidence" value="ECO:0007669"/>
    <property type="project" value="InterPro"/>
</dbReference>
<evidence type="ECO:0000256" key="11">
    <source>
        <dbReference type="ARBA" id="ARBA00022989"/>
    </source>
</evidence>
<evidence type="ECO:0000256" key="7">
    <source>
        <dbReference type="ARBA" id="ARBA00022692"/>
    </source>
</evidence>
<protein>
    <recommendedName>
        <fullName evidence="3">histidine kinase</fullName>
        <ecNumber evidence="3">2.7.13.3</ecNumber>
    </recommendedName>
</protein>
<evidence type="ECO:0000256" key="4">
    <source>
        <dbReference type="ARBA" id="ARBA00022475"/>
    </source>
</evidence>